<dbReference type="InterPro" id="IPR008979">
    <property type="entry name" value="Galactose-bd-like_sf"/>
</dbReference>
<dbReference type="AlphaFoldDB" id="A0A1I2L1A4"/>
<keyword evidence="4" id="KW-1185">Reference proteome</keyword>
<evidence type="ECO:0000259" key="2">
    <source>
        <dbReference type="Pfam" id="PF08547"/>
    </source>
</evidence>
<gene>
    <name evidence="3" type="ORF">SAMN04488033_106115</name>
</gene>
<dbReference type="RefSeq" id="WP_245764346.1">
    <property type="nucleotide sequence ID" value="NZ_FOOH01000006.1"/>
</dbReference>
<dbReference type="EMBL" id="FOOH01000006">
    <property type="protein sequence ID" value="SFF72348.1"/>
    <property type="molecule type" value="Genomic_DNA"/>
</dbReference>
<organism evidence="3 4">
    <name type="scientific">Salegentibacter agarivorans</name>
    <dbReference type="NCBI Taxonomy" id="345907"/>
    <lineage>
        <taxon>Bacteria</taxon>
        <taxon>Pseudomonadati</taxon>
        <taxon>Bacteroidota</taxon>
        <taxon>Flavobacteriia</taxon>
        <taxon>Flavobacteriales</taxon>
        <taxon>Flavobacteriaceae</taxon>
        <taxon>Salegentibacter</taxon>
    </lineage>
</organism>
<name>A0A1I2L1A4_9FLAO</name>
<sequence>MSKLLLFDFSVTSNWSAWEVENDVVMGGNSTARLERSESGNAIFTGHVSLENNGGFASVQYHFPSKNIKGYKKALILLKGDGKSYQFRMKANLQDRASYIYTFKTTGEWQTIEVPLKEMEPVFRGRKLDLPNFSAESIQEIRFSIGNKKAEDFRLEIDKIELE</sequence>
<reference evidence="4" key="1">
    <citation type="submission" date="2016-10" db="EMBL/GenBank/DDBJ databases">
        <authorList>
            <person name="Varghese N."/>
            <person name="Submissions S."/>
        </authorList>
    </citation>
    <scope>NUCLEOTIDE SEQUENCE [LARGE SCALE GENOMIC DNA]</scope>
    <source>
        <strain evidence="4">DSM 23515</strain>
    </source>
</reference>
<evidence type="ECO:0000256" key="1">
    <source>
        <dbReference type="ARBA" id="ARBA00007884"/>
    </source>
</evidence>
<dbReference type="SUPFAM" id="SSF49785">
    <property type="entry name" value="Galactose-binding domain-like"/>
    <property type="match status" value="1"/>
</dbReference>
<dbReference type="Proteomes" id="UP000199116">
    <property type="component" value="Unassembled WGS sequence"/>
</dbReference>
<feature type="domain" description="NADH:ubiquinone oxidoreductase intermediate-associated protein 30" evidence="2">
    <location>
        <begin position="7"/>
        <end position="157"/>
    </location>
</feature>
<dbReference type="PANTHER" id="PTHR13194:SF19">
    <property type="entry name" value="NAD(P)-BINDING ROSSMANN-FOLD SUPERFAMILY PROTEIN"/>
    <property type="match status" value="1"/>
</dbReference>
<proteinExistence type="inferred from homology"/>
<dbReference type="InterPro" id="IPR039131">
    <property type="entry name" value="NDUFAF1"/>
</dbReference>
<evidence type="ECO:0000313" key="3">
    <source>
        <dbReference type="EMBL" id="SFF72348.1"/>
    </source>
</evidence>
<accession>A0A1I2L1A4</accession>
<dbReference type="InterPro" id="IPR013857">
    <property type="entry name" value="NADH-UbQ_OxRdtase-assoc_prot30"/>
</dbReference>
<comment type="similarity">
    <text evidence="1">Belongs to the CIA30 family.</text>
</comment>
<evidence type="ECO:0000313" key="4">
    <source>
        <dbReference type="Proteomes" id="UP000199116"/>
    </source>
</evidence>
<dbReference type="PANTHER" id="PTHR13194">
    <property type="entry name" value="COMPLEX I INTERMEDIATE-ASSOCIATED PROTEIN 30"/>
    <property type="match status" value="1"/>
</dbReference>
<dbReference type="Gene3D" id="2.60.120.430">
    <property type="entry name" value="Galactose-binding lectin"/>
    <property type="match status" value="1"/>
</dbReference>
<protein>
    <submittedName>
        <fullName evidence="3">Complex I intermediate-associated protein 30 (CIA30)</fullName>
    </submittedName>
</protein>
<dbReference type="Pfam" id="PF08547">
    <property type="entry name" value="CIA30"/>
    <property type="match status" value="1"/>
</dbReference>